<feature type="region of interest" description="Disordered" evidence="5">
    <location>
        <begin position="1"/>
        <end position="21"/>
    </location>
</feature>
<dbReference type="GO" id="GO:0046353">
    <property type="term" value="F:aminoglycoside 3-N-acetyltransferase activity"/>
    <property type="evidence" value="ECO:0007669"/>
    <property type="project" value="UniProtKB-EC"/>
</dbReference>
<evidence type="ECO:0000256" key="3">
    <source>
        <dbReference type="ARBA" id="ARBA00023315"/>
    </source>
</evidence>
<dbReference type="InterPro" id="IPR028345">
    <property type="entry name" value="Antibiotic_NAT-like"/>
</dbReference>
<evidence type="ECO:0000313" key="7">
    <source>
        <dbReference type="Proteomes" id="UP000000851"/>
    </source>
</evidence>
<evidence type="ECO:0000256" key="5">
    <source>
        <dbReference type="SAM" id="MobiDB-lite"/>
    </source>
</evidence>
<dbReference type="eggNOG" id="COG2746">
    <property type="taxonomic scope" value="Bacteria"/>
</dbReference>
<dbReference type="KEGG" id="cai:Caci_0513"/>
<dbReference type="InParanoid" id="C7PXA8"/>
<keyword evidence="4" id="KW-0046">Antibiotic resistance</keyword>
<evidence type="ECO:0000256" key="1">
    <source>
        <dbReference type="ARBA" id="ARBA00006383"/>
    </source>
</evidence>
<dbReference type="PANTHER" id="PTHR11104:SF0">
    <property type="entry name" value="SPBETA PROPHAGE-DERIVED AMINOGLYCOSIDE N(3')-ACETYLTRANSFERASE-LIKE PROTEIN YOKD"/>
    <property type="match status" value="1"/>
</dbReference>
<dbReference type="HOGENOM" id="CLU_060091_0_0_11"/>
<dbReference type="GO" id="GO:0046677">
    <property type="term" value="P:response to antibiotic"/>
    <property type="evidence" value="ECO:0007669"/>
    <property type="project" value="UniProtKB-KW"/>
</dbReference>
<keyword evidence="2 4" id="KW-0808">Transferase</keyword>
<dbReference type="Pfam" id="PF02522">
    <property type="entry name" value="Antibiotic_NAT"/>
    <property type="match status" value="1"/>
</dbReference>
<name>C7PXA8_CATAD</name>
<keyword evidence="3 4" id="KW-0012">Acyltransferase</keyword>
<accession>C7PXA8</accession>
<reference evidence="6 7" key="1">
    <citation type="journal article" date="2009" name="Stand. Genomic Sci.">
        <title>Complete genome sequence of Catenulispora acidiphila type strain (ID 139908).</title>
        <authorList>
            <person name="Copeland A."/>
            <person name="Lapidus A."/>
            <person name="Glavina Del Rio T."/>
            <person name="Nolan M."/>
            <person name="Lucas S."/>
            <person name="Chen F."/>
            <person name="Tice H."/>
            <person name="Cheng J.F."/>
            <person name="Bruce D."/>
            <person name="Goodwin L."/>
            <person name="Pitluck S."/>
            <person name="Mikhailova N."/>
            <person name="Pati A."/>
            <person name="Ivanova N."/>
            <person name="Mavromatis K."/>
            <person name="Chen A."/>
            <person name="Palaniappan K."/>
            <person name="Chain P."/>
            <person name="Land M."/>
            <person name="Hauser L."/>
            <person name="Chang Y.J."/>
            <person name="Jeffries C.D."/>
            <person name="Chertkov O."/>
            <person name="Brettin T."/>
            <person name="Detter J.C."/>
            <person name="Han C."/>
            <person name="Ali Z."/>
            <person name="Tindall B.J."/>
            <person name="Goker M."/>
            <person name="Bristow J."/>
            <person name="Eisen J.A."/>
            <person name="Markowitz V."/>
            <person name="Hugenholtz P."/>
            <person name="Kyrpides N.C."/>
            <person name="Klenk H.P."/>
        </authorList>
    </citation>
    <scope>NUCLEOTIDE SEQUENCE [LARGE SCALE GENOMIC DNA]</scope>
    <source>
        <strain evidence="7">DSM 44928 / JCM 14897 / NBRC 102108 / NRRL B-24433 / ID139908</strain>
    </source>
</reference>
<dbReference type="EC" id="2.3.1.-" evidence="4"/>
<evidence type="ECO:0000256" key="2">
    <source>
        <dbReference type="ARBA" id="ARBA00022679"/>
    </source>
</evidence>
<dbReference type="PANTHER" id="PTHR11104">
    <property type="entry name" value="AMINOGLYCOSIDE N3-ACETYLTRANSFERASE"/>
    <property type="match status" value="1"/>
</dbReference>
<sequence length="283" mass="29708">MSDSLEATHHAPIVRSRQQPCSRQQLAEDLVRLGLQSGTDALINSSLRAIGPVDGGAATVLAALRAVLGPRATVVVPSQTPANSATSSAHREAVAGMTAVEIAGYRERFPPFDPARTPSAGMGAFAEHVRLQPGACRSGHPTSSFAALGPAAERITALHPLHSHLGPESPLGALAESGAQVLLLGVGFAKCTAFHLAEYRVRPETRTYSSKLADLSRPGGGGRWIEYRAIRLDASDFDRLGADLAASRSWVRNGTVGAAPSACFPLASAVRFAEQWLSEHRPG</sequence>
<dbReference type="InterPro" id="IPR003679">
    <property type="entry name" value="Amioglycoside_AcTrfase"/>
</dbReference>
<dbReference type="STRING" id="479433.Caci_0513"/>
<organism evidence="6 7">
    <name type="scientific">Catenulispora acidiphila (strain DSM 44928 / JCM 14897 / NBRC 102108 / NRRL B-24433 / ID139908)</name>
    <dbReference type="NCBI Taxonomy" id="479433"/>
    <lineage>
        <taxon>Bacteria</taxon>
        <taxon>Bacillati</taxon>
        <taxon>Actinomycetota</taxon>
        <taxon>Actinomycetes</taxon>
        <taxon>Catenulisporales</taxon>
        <taxon>Catenulisporaceae</taxon>
        <taxon>Catenulispora</taxon>
    </lineage>
</organism>
<dbReference type="EMBL" id="CP001700">
    <property type="protein sequence ID" value="ACU69459.1"/>
    <property type="molecule type" value="Genomic_DNA"/>
</dbReference>
<keyword evidence="7" id="KW-1185">Reference proteome</keyword>
<comment type="catalytic activity">
    <reaction evidence="4">
        <text>a 2-deoxystreptamine antibiotic + acetyl-CoA = an N(3)-acetyl-2-deoxystreptamine antibiotic + CoA + H(+)</text>
        <dbReference type="Rhea" id="RHEA:12665"/>
        <dbReference type="ChEBI" id="CHEBI:15378"/>
        <dbReference type="ChEBI" id="CHEBI:57287"/>
        <dbReference type="ChEBI" id="CHEBI:57288"/>
        <dbReference type="ChEBI" id="CHEBI:57921"/>
        <dbReference type="ChEBI" id="CHEBI:77452"/>
        <dbReference type="EC" id="2.3.1.81"/>
    </reaction>
</comment>
<protein>
    <recommendedName>
        <fullName evidence="4">Aminoglycoside N(3)-acetyltransferase</fullName>
        <ecNumber evidence="4">2.3.1.-</ecNumber>
    </recommendedName>
</protein>
<evidence type="ECO:0000256" key="4">
    <source>
        <dbReference type="RuleBase" id="RU365031"/>
    </source>
</evidence>
<proteinExistence type="inferred from homology"/>
<comment type="similarity">
    <text evidence="1 4">Belongs to the antibiotic N-acetyltransferase family.</text>
</comment>
<dbReference type="Proteomes" id="UP000000851">
    <property type="component" value="Chromosome"/>
</dbReference>
<evidence type="ECO:0000313" key="6">
    <source>
        <dbReference type="EMBL" id="ACU69459.1"/>
    </source>
</evidence>
<dbReference type="OrthoDB" id="7330654at2"/>
<dbReference type="AlphaFoldDB" id="C7PXA8"/>
<dbReference type="SUPFAM" id="SSF110710">
    <property type="entry name" value="TTHA0583/YokD-like"/>
    <property type="match status" value="1"/>
</dbReference>
<gene>
    <name evidence="6" type="ordered locus">Caci_0513</name>
</gene>
<dbReference type="RefSeq" id="WP_012784754.1">
    <property type="nucleotide sequence ID" value="NC_013131.1"/>
</dbReference>